<dbReference type="EC" id="1.8.4.8" evidence="6"/>
<evidence type="ECO:0000256" key="4">
    <source>
        <dbReference type="SAM" id="MobiDB-lite"/>
    </source>
</evidence>
<protein>
    <submittedName>
        <fullName evidence="6">Phosphoadenosine phosphosulfate reductase</fullName>
        <ecNumber evidence="6">1.8.4.8</ecNumber>
    </submittedName>
</protein>
<gene>
    <name evidence="6" type="primary">cysH_12</name>
    <name evidence="6" type="ORF">GALL_347090</name>
</gene>
<comment type="similarity">
    <text evidence="1">Belongs to the PAPS reductase family. CysH subfamily.</text>
</comment>
<dbReference type="SUPFAM" id="SSF52402">
    <property type="entry name" value="Adenine nucleotide alpha hydrolases-like"/>
    <property type="match status" value="1"/>
</dbReference>
<reference evidence="6" key="1">
    <citation type="submission" date="2016-10" db="EMBL/GenBank/DDBJ databases">
        <title>Sequence of Gallionella enrichment culture.</title>
        <authorList>
            <person name="Poehlein A."/>
            <person name="Muehling M."/>
            <person name="Daniel R."/>
        </authorList>
    </citation>
    <scope>NUCLEOTIDE SEQUENCE</scope>
</reference>
<dbReference type="InterPro" id="IPR004511">
    <property type="entry name" value="PAPS/APS_Rdtase"/>
</dbReference>
<proteinExistence type="inferred from homology"/>
<dbReference type="InterPro" id="IPR014729">
    <property type="entry name" value="Rossmann-like_a/b/a_fold"/>
</dbReference>
<dbReference type="NCBIfam" id="TIGR00434">
    <property type="entry name" value="cysH"/>
    <property type="match status" value="1"/>
</dbReference>
<dbReference type="GO" id="GO:0005737">
    <property type="term" value="C:cytoplasm"/>
    <property type="evidence" value="ECO:0007669"/>
    <property type="project" value="TreeGrafter"/>
</dbReference>
<evidence type="ECO:0000256" key="3">
    <source>
        <dbReference type="ARBA" id="ARBA00024327"/>
    </source>
</evidence>
<evidence type="ECO:0000313" key="6">
    <source>
        <dbReference type="EMBL" id="OIQ83495.1"/>
    </source>
</evidence>
<dbReference type="PANTHER" id="PTHR46509">
    <property type="entry name" value="PHOSPHOADENOSINE PHOSPHOSULFATE REDUCTASE"/>
    <property type="match status" value="1"/>
</dbReference>
<accession>A0A1J5QUD8</accession>
<evidence type="ECO:0000256" key="2">
    <source>
        <dbReference type="ARBA" id="ARBA00023002"/>
    </source>
</evidence>
<dbReference type="Gene3D" id="3.40.50.620">
    <property type="entry name" value="HUPs"/>
    <property type="match status" value="1"/>
</dbReference>
<organism evidence="6">
    <name type="scientific">mine drainage metagenome</name>
    <dbReference type="NCBI Taxonomy" id="410659"/>
    <lineage>
        <taxon>unclassified sequences</taxon>
        <taxon>metagenomes</taxon>
        <taxon>ecological metagenomes</taxon>
    </lineage>
</organism>
<feature type="region of interest" description="Disordered" evidence="4">
    <location>
        <begin position="1"/>
        <end position="28"/>
    </location>
</feature>
<sequence>MTAPTHPPHAPEGEDRATPGAVTGTARPALPGLRVAPASLRLVPAAVPATAVDLPTGRPGAPDRRGRRSADELRAIVDQAAPRLADASAQEVAAWAAEEFGGWLAVACSMADAVLPHLVAQAATDRGAATVDVLFLDTGYHFAETLATRDLVAARLPVRVVDVVPRLSVAEQDAAHGTDLFARDPGACCRMRKVEPLTEALAGYEAWVTGVRREEAPTRTATPVVTWDAAHGLVKVNPLAAWTFDELLAYGAEHDVPLNPLLDDGYPSIGCRPCTSRVAPGADPRSGRWAGLAKTECGIHP</sequence>
<dbReference type="Pfam" id="PF01507">
    <property type="entry name" value="PAPS_reduct"/>
    <property type="match status" value="1"/>
</dbReference>
<dbReference type="CDD" id="cd23945">
    <property type="entry name" value="PAPS_reductase"/>
    <property type="match status" value="1"/>
</dbReference>
<name>A0A1J5QUD8_9ZZZZ</name>
<dbReference type="NCBIfam" id="NF002537">
    <property type="entry name" value="PRK02090.1"/>
    <property type="match status" value="1"/>
</dbReference>
<dbReference type="GO" id="GO:0019379">
    <property type="term" value="P:sulfate assimilation, phosphoadenylyl sulfate reduction by phosphoadenylyl-sulfate reductase (thioredoxin)"/>
    <property type="evidence" value="ECO:0007669"/>
    <property type="project" value="InterPro"/>
</dbReference>
<dbReference type="PANTHER" id="PTHR46509:SF1">
    <property type="entry name" value="PHOSPHOADENOSINE PHOSPHOSULFATE REDUCTASE"/>
    <property type="match status" value="1"/>
</dbReference>
<dbReference type="AlphaFoldDB" id="A0A1J5QUD8"/>
<comment type="pathway">
    <text evidence="3">Sulfur metabolism; hydrogen sulfide biosynthesis; sulfite from sulfate.</text>
</comment>
<comment type="caution">
    <text evidence="6">The sequence shown here is derived from an EMBL/GenBank/DDBJ whole genome shotgun (WGS) entry which is preliminary data.</text>
</comment>
<dbReference type="HAMAP" id="MF_00063">
    <property type="entry name" value="CysH"/>
    <property type="match status" value="1"/>
</dbReference>
<keyword evidence="2 6" id="KW-0560">Oxidoreductase</keyword>
<dbReference type="EMBL" id="MLJW01000698">
    <property type="protein sequence ID" value="OIQ83495.1"/>
    <property type="molecule type" value="Genomic_DNA"/>
</dbReference>
<evidence type="ECO:0000256" key="1">
    <source>
        <dbReference type="ARBA" id="ARBA00009732"/>
    </source>
</evidence>
<evidence type="ECO:0000259" key="5">
    <source>
        <dbReference type="Pfam" id="PF01507"/>
    </source>
</evidence>
<feature type="domain" description="Phosphoadenosine phosphosulphate reductase" evidence="5">
    <location>
        <begin position="105"/>
        <end position="276"/>
    </location>
</feature>
<dbReference type="InterPro" id="IPR002500">
    <property type="entry name" value="PAPS_reduct_dom"/>
</dbReference>
<dbReference type="GO" id="GO:0004604">
    <property type="term" value="F:phosphoadenylyl-sulfate reductase (thioredoxin) activity"/>
    <property type="evidence" value="ECO:0007669"/>
    <property type="project" value="UniProtKB-EC"/>
</dbReference>